<accession>A0ABR1UWC9</accession>
<proteinExistence type="predicted"/>
<name>A0ABR1UWC9_9PEZI</name>
<dbReference type="SUPFAM" id="SSF63825">
    <property type="entry name" value="YWTD domain"/>
    <property type="match status" value="1"/>
</dbReference>
<keyword evidence="4" id="KW-1185">Reference proteome</keyword>
<feature type="signal peptide" evidence="2">
    <location>
        <begin position="1"/>
        <end position="32"/>
    </location>
</feature>
<comment type="caution">
    <text evidence="3">The sequence shown here is derived from an EMBL/GenBank/DDBJ whole genome shotgun (WGS) entry which is preliminary data.</text>
</comment>
<keyword evidence="2" id="KW-0732">Signal</keyword>
<feature type="chain" id="PRO_5046026940" description="Lactonase family protein" evidence="2">
    <location>
        <begin position="33"/>
        <end position="328"/>
    </location>
</feature>
<dbReference type="Proteomes" id="UP001446871">
    <property type="component" value="Unassembled WGS sequence"/>
</dbReference>
<feature type="compositionally biased region" description="Basic and acidic residues" evidence="1">
    <location>
        <begin position="261"/>
        <end position="275"/>
    </location>
</feature>
<dbReference type="Gene3D" id="2.130.10.10">
    <property type="entry name" value="YVTN repeat-like/Quinoprotein amine dehydrogenase"/>
    <property type="match status" value="1"/>
</dbReference>
<gene>
    <name evidence="3" type="ORF">PG996_007875</name>
</gene>
<sequence>MRSQQQLLRRPRWRWLAATMMVLLSMPTAAHARVHRLFAANRSPPPRLYALAFDDGADDDNEAVAITVTARLSADATHARIALDAARDNVYGVSLDKAAVASYEVVVTSTSTNNEEGENGGGGGGDDKTGTGIRKKREIANVTLAFRKSVAAFRAAAPAVREGVHGVVARGRRRLAAAADDDGNGKGKGGGVLEEVVQSWRYDERYASGRIAGMALDPRGFSIYSADLDGEALWAHSVSPDGTGRYDLLSPPPPEEQQNQDQDRNQQTRKQKQEKVQGGLATPQRPRHLVVHPSGRVLYVVTEIANAVVGVLGCRGGCGDGVCGDLAH</sequence>
<protein>
    <recommendedName>
        <fullName evidence="5">Lactonase family protein</fullName>
    </recommendedName>
</protein>
<dbReference type="InterPro" id="IPR015943">
    <property type="entry name" value="WD40/YVTN_repeat-like_dom_sf"/>
</dbReference>
<dbReference type="EMBL" id="JAQQWM010000005">
    <property type="protein sequence ID" value="KAK8063223.1"/>
    <property type="molecule type" value="Genomic_DNA"/>
</dbReference>
<evidence type="ECO:0000313" key="3">
    <source>
        <dbReference type="EMBL" id="KAK8063223.1"/>
    </source>
</evidence>
<feature type="region of interest" description="Disordered" evidence="1">
    <location>
        <begin position="243"/>
        <end position="287"/>
    </location>
</feature>
<evidence type="ECO:0000256" key="2">
    <source>
        <dbReference type="SAM" id="SignalP"/>
    </source>
</evidence>
<evidence type="ECO:0000256" key="1">
    <source>
        <dbReference type="SAM" id="MobiDB-lite"/>
    </source>
</evidence>
<feature type="region of interest" description="Disordered" evidence="1">
    <location>
        <begin position="109"/>
        <end position="132"/>
    </location>
</feature>
<reference evidence="3 4" key="1">
    <citation type="submission" date="2023-01" db="EMBL/GenBank/DDBJ databases">
        <title>Analysis of 21 Apiospora genomes using comparative genomics revels a genus with tremendous synthesis potential of carbohydrate active enzymes and secondary metabolites.</title>
        <authorList>
            <person name="Sorensen T."/>
        </authorList>
    </citation>
    <scope>NUCLEOTIDE SEQUENCE [LARGE SCALE GENOMIC DNA]</scope>
    <source>
        <strain evidence="3 4">CBS 83171</strain>
    </source>
</reference>
<evidence type="ECO:0000313" key="4">
    <source>
        <dbReference type="Proteomes" id="UP001446871"/>
    </source>
</evidence>
<organism evidence="3 4">
    <name type="scientific">Apiospora saccharicola</name>
    <dbReference type="NCBI Taxonomy" id="335842"/>
    <lineage>
        <taxon>Eukaryota</taxon>
        <taxon>Fungi</taxon>
        <taxon>Dikarya</taxon>
        <taxon>Ascomycota</taxon>
        <taxon>Pezizomycotina</taxon>
        <taxon>Sordariomycetes</taxon>
        <taxon>Xylariomycetidae</taxon>
        <taxon>Amphisphaeriales</taxon>
        <taxon>Apiosporaceae</taxon>
        <taxon>Apiospora</taxon>
    </lineage>
</organism>
<evidence type="ECO:0008006" key="5">
    <source>
        <dbReference type="Google" id="ProtNLM"/>
    </source>
</evidence>